<dbReference type="EC" id="3.1.12.1" evidence="3 13"/>
<feature type="domain" description="PD-(D/E)XK endonuclease-like" evidence="14">
    <location>
        <begin position="87"/>
        <end position="200"/>
    </location>
</feature>
<keyword evidence="16" id="KW-1185">Reference proteome</keyword>
<keyword evidence="6 13" id="KW-0479">Metal-binding</keyword>
<sequence length="204" mass="23765">MIVEYLTKLKLQDYLSHQKENDTFYVTDLLRCPLKISFEEKYKELAISEVYTPATILGDLVHKGLESLDKIGDYKVNAEVEGKKDIQLLEENRKITIKGRADIILENEKEKIIVEIKSARADKGLPHKHHLMQLQIYLWLFSINKGILLYITPDRITEFEVNNPLDDASIIKLVQENLNLSPSPRFPWECEYCTFSILCPNKKR</sequence>
<dbReference type="GeneID" id="41591124"/>
<keyword evidence="11 13" id="KW-0051">Antiviral defense</keyword>
<dbReference type="PANTHER" id="PTHR36531">
    <property type="entry name" value="CRISPR-ASSOCIATED EXONUCLEASE CAS4"/>
    <property type="match status" value="1"/>
</dbReference>
<keyword evidence="8 13" id="KW-0269">Exonuclease</keyword>
<comment type="cofactor">
    <cofactor evidence="13">
        <name>iron-sulfur cluster</name>
        <dbReference type="ChEBI" id="CHEBI:30408"/>
    </cofactor>
</comment>
<dbReference type="KEGG" id="aman:B6F84_09330"/>
<dbReference type="InterPro" id="IPR038726">
    <property type="entry name" value="PDDEXK_AddAB-type"/>
</dbReference>
<dbReference type="NCBIfam" id="TIGR00372">
    <property type="entry name" value="cas4"/>
    <property type="match status" value="1"/>
</dbReference>
<comment type="cofactor">
    <cofactor evidence="13">
        <name>Mg(2+)</name>
        <dbReference type="ChEBI" id="CHEBI:18420"/>
    </cofactor>
    <cofactor evidence="13">
        <name>Mn(2+)</name>
        <dbReference type="ChEBI" id="CHEBI:29035"/>
    </cofactor>
    <text evidence="13">Mg(2+) or Mn(2+) required for ssDNA cleavage activity.</text>
</comment>
<evidence type="ECO:0000256" key="9">
    <source>
        <dbReference type="ARBA" id="ARBA00023004"/>
    </source>
</evidence>
<dbReference type="InterPro" id="IPR011604">
    <property type="entry name" value="PDDEXK-like_dom_sf"/>
</dbReference>
<keyword evidence="7 13" id="KW-0378">Hydrolase</keyword>
<dbReference type="GO" id="GO:0004527">
    <property type="term" value="F:exonuclease activity"/>
    <property type="evidence" value="ECO:0007669"/>
    <property type="project" value="UniProtKB-KW"/>
</dbReference>
<evidence type="ECO:0000256" key="1">
    <source>
        <dbReference type="ARBA" id="ARBA00001936"/>
    </source>
</evidence>
<name>A0A1W6K186_9CREN</name>
<keyword evidence="12 13" id="KW-0464">Manganese</keyword>
<dbReference type="Gene3D" id="3.90.320.10">
    <property type="match status" value="1"/>
</dbReference>
<dbReference type="InterPro" id="IPR051827">
    <property type="entry name" value="Cas4_exonuclease"/>
</dbReference>
<evidence type="ECO:0000313" key="15">
    <source>
        <dbReference type="EMBL" id="ARM76204.1"/>
    </source>
</evidence>
<dbReference type="STRING" id="282676.B6F84_09330"/>
<accession>A0A1W6K186</accession>
<evidence type="ECO:0000256" key="11">
    <source>
        <dbReference type="ARBA" id="ARBA00023118"/>
    </source>
</evidence>
<reference evidence="15 16" key="1">
    <citation type="submission" date="2017-03" db="EMBL/GenBank/DDBJ databases">
        <title>Sulfur activation and transportation mechanism of thermophilic Archaea Acidianus manzaensis YN-25.</title>
        <authorList>
            <person name="Ma Y."/>
            <person name="Yang Y."/>
            <person name="Xia J."/>
        </authorList>
    </citation>
    <scope>NUCLEOTIDE SEQUENCE [LARGE SCALE GENOMIC DNA]</scope>
    <source>
        <strain evidence="15 16">YN-25</strain>
    </source>
</reference>
<evidence type="ECO:0000313" key="16">
    <source>
        <dbReference type="Proteomes" id="UP000193404"/>
    </source>
</evidence>
<comment type="cofactor">
    <cofactor evidence="1">
        <name>Mn(2+)</name>
        <dbReference type="ChEBI" id="CHEBI:29035"/>
    </cofactor>
</comment>
<evidence type="ECO:0000256" key="5">
    <source>
        <dbReference type="ARBA" id="ARBA00022722"/>
    </source>
</evidence>
<comment type="similarity">
    <text evidence="2 13">Belongs to the CRISPR-associated exonuclease Cas4 family.</text>
</comment>
<dbReference type="GO" id="GO:0051536">
    <property type="term" value="F:iron-sulfur cluster binding"/>
    <property type="evidence" value="ECO:0007669"/>
    <property type="project" value="UniProtKB-KW"/>
</dbReference>
<dbReference type="PANTHER" id="PTHR36531:SF2">
    <property type="entry name" value="CRISPR-ASSOCIATED EXONUCLEASE CAS4"/>
    <property type="match status" value="1"/>
</dbReference>
<dbReference type="RefSeq" id="WP_148691988.1">
    <property type="nucleotide sequence ID" value="NZ_CP020477.1"/>
</dbReference>
<keyword evidence="9 13" id="KW-0408">Iron</keyword>
<dbReference type="Proteomes" id="UP000193404">
    <property type="component" value="Chromosome"/>
</dbReference>
<dbReference type="AlphaFoldDB" id="A0A1W6K186"/>
<evidence type="ECO:0000256" key="6">
    <source>
        <dbReference type="ARBA" id="ARBA00022723"/>
    </source>
</evidence>
<dbReference type="GO" id="GO:0051607">
    <property type="term" value="P:defense response to virus"/>
    <property type="evidence" value="ECO:0007669"/>
    <property type="project" value="UniProtKB-KW"/>
</dbReference>
<dbReference type="Pfam" id="PF12705">
    <property type="entry name" value="PDDEXK_1"/>
    <property type="match status" value="1"/>
</dbReference>
<evidence type="ECO:0000259" key="14">
    <source>
        <dbReference type="Pfam" id="PF12705"/>
    </source>
</evidence>
<evidence type="ECO:0000256" key="13">
    <source>
        <dbReference type="RuleBase" id="RU365022"/>
    </source>
</evidence>
<keyword evidence="10 13" id="KW-0411">Iron-sulfur</keyword>
<dbReference type="OrthoDB" id="10444at2157"/>
<evidence type="ECO:0000256" key="7">
    <source>
        <dbReference type="ARBA" id="ARBA00022801"/>
    </source>
</evidence>
<evidence type="ECO:0000256" key="12">
    <source>
        <dbReference type="ARBA" id="ARBA00023211"/>
    </source>
</evidence>
<evidence type="ECO:0000256" key="8">
    <source>
        <dbReference type="ARBA" id="ARBA00022839"/>
    </source>
</evidence>
<keyword evidence="5 13" id="KW-0540">Nuclease</keyword>
<evidence type="ECO:0000256" key="10">
    <source>
        <dbReference type="ARBA" id="ARBA00023014"/>
    </source>
</evidence>
<organism evidence="15 16">
    <name type="scientific">Acidianus manzaensis</name>
    <dbReference type="NCBI Taxonomy" id="282676"/>
    <lineage>
        <taxon>Archaea</taxon>
        <taxon>Thermoproteota</taxon>
        <taxon>Thermoprotei</taxon>
        <taxon>Sulfolobales</taxon>
        <taxon>Sulfolobaceae</taxon>
        <taxon>Acidianus</taxon>
    </lineage>
</organism>
<dbReference type="InterPro" id="IPR013343">
    <property type="entry name" value="CRISPR-assoc_prot_Cas4"/>
</dbReference>
<evidence type="ECO:0000256" key="2">
    <source>
        <dbReference type="ARBA" id="ARBA00009189"/>
    </source>
</evidence>
<dbReference type="GO" id="GO:0046872">
    <property type="term" value="F:metal ion binding"/>
    <property type="evidence" value="ECO:0007669"/>
    <property type="project" value="UniProtKB-KW"/>
</dbReference>
<comment type="function">
    <text evidence="13">CRISPR (clustered regularly interspaced short palindromic repeat) is an adaptive immune system that provides protection against mobile genetic elements (viruses, transposable elements and conjugative plasmids). CRISPR clusters contain sequences complementary to antecedent mobile elements and target invading nucleic acids. CRISPR clusters are transcribed and processed into CRISPR RNA (crRNA).</text>
</comment>
<dbReference type="EMBL" id="CP020477">
    <property type="protein sequence ID" value="ARM76204.1"/>
    <property type="molecule type" value="Genomic_DNA"/>
</dbReference>
<evidence type="ECO:0000256" key="3">
    <source>
        <dbReference type="ARBA" id="ARBA00012768"/>
    </source>
</evidence>
<proteinExistence type="inferred from homology"/>
<protein>
    <recommendedName>
        <fullName evidence="4 13">CRISPR-associated exonuclease Cas4</fullName>
        <ecNumber evidence="3 13">3.1.12.1</ecNumber>
    </recommendedName>
</protein>
<evidence type="ECO:0000256" key="4">
    <source>
        <dbReference type="ARBA" id="ARBA00020049"/>
    </source>
</evidence>
<gene>
    <name evidence="15" type="ORF">B6F84_09330</name>
</gene>